<dbReference type="Pfam" id="PF00398">
    <property type="entry name" value="RrnaAD"/>
    <property type="match status" value="1"/>
</dbReference>
<evidence type="ECO:0000259" key="9">
    <source>
        <dbReference type="SMART" id="SM00650"/>
    </source>
</evidence>
<evidence type="ECO:0000256" key="1">
    <source>
        <dbReference type="ARBA" id="ARBA00022490"/>
    </source>
</evidence>
<evidence type="ECO:0000256" key="8">
    <source>
        <dbReference type="PROSITE-ProRule" id="PRU01026"/>
    </source>
</evidence>
<accession>A0A933LQV2</accession>
<evidence type="ECO:0000256" key="4">
    <source>
        <dbReference type="ARBA" id="ARBA00022679"/>
    </source>
</evidence>
<organism evidence="10 11">
    <name type="scientific">Tectimicrobiota bacterium</name>
    <dbReference type="NCBI Taxonomy" id="2528274"/>
    <lineage>
        <taxon>Bacteria</taxon>
        <taxon>Pseudomonadati</taxon>
        <taxon>Nitrospinota/Tectimicrobiota group</taxon>
        <taxon>Candidatus Tectimicrobiota</taxon>
    </lineage>
</organism>
<dbReference type="Gene3D" id="1.10.8.100">
    <property type="entry name" value="Ribosomal RNA adenine dimethylase-like, domain 2"/>
    <property type="match status" value="1"/>
</dbReference>
<feature type="binding site" evidence="7 8">
    <location>
        <position position="69"/>
    </location>
    <ligand>
        <name>S-adenosyl-L-methionine</name>
        <dbReference type="ChEBI" id="CHEBI:59789"/>
    </ligand>
</feature>
<dbReference type="CDD" id="cd02440">
    <property type="entry name" value="AdoMet_MTases"/>
    <property type="match status" value="1"/>
</dbReference>
<feature type="binding site" evidence="7 8">
    <location>
        <position position="115"/>
    </location>
    <ligand>
        <name>S-adenosyl-L-methionine</name>
        <dbReference type="ChEBI" id="CHEBI:59789"/>
    </ligand>
</feature>
<dbReference type="InterPro" id="IPR023165">
    <property type="entry name" value="rRNA_Ade_diMease-like_C"/>
</dbReference>
<comment type="function">
    <text evidence="7">Specifically dimethylates two adjacent adenosines (A1518 and A1519) in the loop of a conserved hairpin near the 3'-end of 16S rRNA in the 30S particle. May play a critical role in biogenesis of 30S subunits.</text>
</comment>
<dbReference type="PROSITE" id="PS01131">
    <property type="entry name" value="RRNA_A_DIMETH"/>
    <property type="match status" value="1"/>
</dbReference>
<feature type="binding site" evidence="7 8">
    <location>
        <position position="48"/>
    </location>
    <ligand>
        <name>S-adenosyl-L-methionine</name>
        <dbReference type="ChEBI" id="CHEBI:59789"/>
    </ligand>
</feature>
<dbReference type="EC" id="2.1.1.182" evidence="7"/>
<comment type="caution">
    <text evidence="10">The sequence shown here is derived from an EMBL/GenBank/DDBJ whole genome shotgun (WGS) entry which is preliminary data.</text>
</comment>
<keyword evidence="1 7" id="KW-0963">Cytoplasm</keyword>
<comment type="catalytic activity">
    <reaction evidence="7">
        <text>adenosine(1518)/adenosine(1519) in 16S rRNA + 4 S-adenosyl-L-methionine = N(6)-dimethyladenosine(1518)/N(6)-dimethyladenosine(1519) in 16S rRNA + 4 S-adenosyl-L-homocysteine + 4 H(+)</text>
        <dbReference type="Rhea" id="RHEA:19609"/>
        <dbReference type="Rhea" id="RHEA-COMP:10232"/>
        <dbReference type="Rhea" id="RHEA-COMP:10233"/>
        <dbReference type="ChEBI" id="CHEBI:15378"/>
        <dbReference type="ChEBI" id="CHEBI:57856"/>
        <dbReference type="ChEBI" id="CHEBI:59789"/>
        <dbReference type="ChEBI" id="CHEBI:74411"/>
        <dbReference type="ChEBI" id="CHEBI:74493"/>
        <dbReference type="EC" id="2.1.1.182"/>
    </reaction>
</comment>
<dbReference type="GO" id="GO:0052908">
    <property type="term" value="F:16S rRNA (adenine(1518)-N(6)/adenine(1519)-N(6))-dimethyltransferase activity"/>
    <property type="evidence" value="ECO:0007669"/>
    <property type="project" value="UniProtKB-EC"/>
</dbReference>
<dbReference type="InterPro" id="IPR020596">
    <property type="entry name" value="rRNA_Ade_Mease_Trfase_CS"/>
</dbReference>
<evidence type="ECO:0000256" key="5">
    <source>
        <dbReference type="ARBA" id="ARBA00022691"/>
    </source>
</evidence>
<sequence>MTKVRDNDGNTWRPSKSLGQNFLVDKFYINEILERSDCRKEDHVLEIGAGLGYLTFPLARRVLRVTALEKDPFLFRKLEEKKTYLSDLENVELILADALKFSYTTLVAPVKVIGNLPYSVATAILLHLITVRNNLTSIYITIQREVAEKILAKPGQKDYGSLSIYVQYYFEGAILFTIPAQAFKPKPKIESSFVRLTPHQSPPVHLNDEELFFRLIRKAFSQRRKTLWNNLKTADFLSFAEGTWESVFRRLNLDQRVRAQDLSLESFALLCNTTKVCLQNS</sequence>
<keyword evidence="2 7" id="KW-0698">rRNA processing</keyword>
<feature type="binding site" evidence="7 8">
    <location>
        <position position="97"/>
    </location>
    <ligand>
        <name>S-adenosyl-L-methionine</name>
        <dbReference type="ChEBI" id="CHEBI:59789"/>
    </ligand>
</feature>
<evidence type="ECO:0000256" key="6">
    <source>
        <dbReference type="ARBA" id="ARBA00022884"/>
    </source>
</evidence>
<evidence type="ECO:0000256" key="2">
    <source>
        <dbReference type="ARBA" id="ARBA00022552"/>
    </source>
</evidence>
<dbReference type="SMART" id="SM00650">
    <property type="entry name" value="rADc"/>
    <property type="match status" value="1"/>
</dbReference>
<dbReference type="EMBL" id="JACQWF010000224">
    <property type="protein sequence ID" value="MBI4595697.1"/>
    <property type="molecule type" value="Genomic_DNA"/>
</dbReference>
<dbReference type="HAMAP" id="MF_00607">
    <property type="entry name" value="16SrRNA_methyltr_A"/>
    <property type="match status" value="1"/>
</dbReference>
<protein>
    <recommendedName>
        <fullName evidence="7">Ribosomal RNA small subunit methyltransferase A</fullName>
        <ecNumber evidence="7">2.1.1.182</ecNumber>
    </recommendedName>
    <alternativeName>
        <fullName evidence="7">16S rRNA (adenine(1518)-N(6)/adenine(1519)-N(6))-dimethyltransferase</fullName>
    </alternativeName>
    <alternativeName>
        <fullName evidence="7">16S rRNA dimethyladenosine transferase</fullName>
    </alternativeName>
    <alternativeName>
        <fullName evidence="7">16S rRNA dimethylase</fullName>
    </alternativeName>
    <alternativeName>
        <fullName evidence="7">S-adenosylmethionine-6-N', N'-adenosyl(rRNA) dimethyltransferase</fullName>
    </alternativeName>
</protein>
<proteinExistence type="inferred from homology"/>
<dbReference type="GO" id="GO:0003723">
    <property type="term" value="F:RNA binding"/>
    <property type="evidence" value="ECO:0007669"/>
    <property type="project" value="UniProtKB-UniRule"/>
</dbReference>
<evidence type="ECO:0000256" key="3">
    <source>
        <dbReference type="ARBA" id="ARBA00022603"/>
    </source>
</evidence>
<name>A0A933LQV2_UNCTE</name>
<keyword evidence="6 7" id="KW-0694">RNA-binding</keyword>
<dbReference type="InterPro" id="IPR011530">
    <property type="entry name" value="rRNA_adenine_dimethylase"/>
</dbReference>
<dbReference type="Proteomes" id="UP000772181">
    <property type="component" value="Unassembled WGS sequence"/>
</dbReference>
<feature type="binding site" evidence="7 8">
    <location>
        <position position="23"/>
    </location>
    <ligand>
        <name>S-adenosyl-L-methionine</name>
        <dbReference type="ChEBI" id="CHEBI:59789"/>
    </ligand>
</feature>
<gene>
    <name evidence="7 10" type="primary">rsmA</name>
    <name evidence="7" type="synonym">ksgA</name>
    <name evidence="10" type="ORF">HY730_04870</name>
</gene>
<dbReference type="NCBIfam" id="TIGR00755">
    <property type="entry name" value="ksgA"/>
    <property type="match status" value="1"/>
</dbReference>
<evidence type="ECO:0000313" key="10">
    <source>
        <dbReference type="EMBL" id="MBI4595697.1"/>
    </source>
</evidence>
<dbReference type="InterPro" id="IPR001737">
    <property type="entry name" value="KsgA/Erm"/>
</dbReference>
<comment type="subcellular location">
    <subcellularLocation>
        <location evidence="7">Cytoplasm</location>
    </subcellularLocation>
</comment>
<dbReference type="PANTHER" id="PTHR11727:SF7">
    <property type="entry name" value="DIMETHYLADENOSINE TRANSFERASE-RELATED"/>
    <property type="match status" value="1"/>
</dbReference>
<dbReference type="InterPro" id="IPR029063">
    <property type="entry name" value="SAM-dependent_MTases_sf"/>
</dbReference>
<evidence type="ECO:0000256" key="7">
    <source>
        <dbReference type="HAMAP-Rule" id="MF_00607"/>
    </source>
</evidence>
<keyword evidence="5 7" id="KW-0949">S-adenosyl-L-methionine</keyword>
<dbReference type="InterPro" id="IPR020598">
    <property type="entry name" value="rRNA_Ade_methylase_Trfase_N"/>
</dbReference>
<dbReference type="GO" id="GO:0005829">
    <property type="term" value="C:cytosol"/>
    <property type="evidence" value="ECO:0007669"/>
    <property type="project" value="TreeGrafter"/>
</dbReference>
<dbReference type="PROSITE" id="PS51689">
    <property type="entry name" value="SAM_RNA_A_N6_MT"/>
    <property type="match status" value="1"/>
</dbReference>
<keyword evidence="4 7" id="KW-0808">Transferase</keyword>
<evidence type="ECO:0000313" key="11">
    <source>
        <dbReference type="Proteomes" id="UP000772181"/>
    </source>
</evidence>
<dbReference type="Gene3D" id="3.40.50.150">
    <property type="entry name" value="Vaccinia Virus protein VP39"/>
    <property type="match status" value="1"/>
</dbReference>
<dbReference type="PANTHER" id="PTHR11727">
    <property type="entry name" value="DIMETHYLADENOSINE TRANSFERASE"/>
    <property type="match status" value="1"/>
</dbReference>
<feature type="binding site" evidence="7 8">
    <location>
        <position position="21"/>
    </location>
    <ligand>
        <name>S-adenosyl-L-methionine</name>
        <dbReference type="ChEBI" id="CHEBI:59789"/>
    </ligand>
</feature>
<keyword evidence="3 7" id="KW-0489">Methyltransferase</keyword>
<comment type="similarity">
    <text evidence="7">Belongs to the class I-like SAM-binding methyltransferase superfamily. rRNA adenine N(6)-methyltransferase family. RsmA subfamily.</text>
</comment>
<feature type="domain" description="Ribosomal RNA adenine methylase transferase N-terminal" evidence="9">
    <location>
        <begin position="28"/>
        <end position="200"/>
    </location>
</feature>
<dbReference type="AlphaFoldDB" id="A0A933LQV2"/>
<reference evidence="10" key="1">
    <citation type="submission" date="2020-07" db="EMBL/GenBank/DDBJ databases">
        <title>Huge and variable diversity of episymbiotic CPR bacteria and DPANN archaea in groundwater ecosystems.</title>
        <authorList>
            <person name="He C.Y."/>
            <person name="Keren R."/>
            <person name="Whittaker M."/>
            <person name="Farag I.F."/>
            <person name="Doudna J."/>
            <person name="Cate J.H.D."/>
            <person name="Banfield J.F."/>
        </authorList>
    </citation>
    <scope>NUCLEOTIDE SEQUENCE</scope>
    <source>
        <strain evidence="10">NC_groundwater_1482_Ag_S-0.65um_47_24</strain>
    </source>
</reference>
<dbReference type="SUPFAM" id="SSF53335">
    <property type="entry name" value="S-adenosyl-L-methionine-dependent methyltransferases"/>
    <property type="match status" value="1"/>
</dbReference>